<evidence type="ECO:0000313" key="3">
    <source>
        <dbReference type="EMBL" id="KAB7833681.1"/>
    </source>
</evidence>
<feature type="transmembrane region" description="Helical" evidence="2">
    <location>
        <begin position="42"/>
        <end position="63"/>
    </location>
</feature>
<feature type="region of interest" description="Disordered" evidence="1">
    <location>
        <begin position="1"/>
        <end position="23"/>
    </location>
</feature>
<proteinExistence type="predicted"/>
<dbReference type="GO" id="GO:0016298">
    <property type="term" value="F:lipase activity"/>
    <property type="evidence" value="ECO:0007669"/>
    <property type="project" value="TreeGrafter"/>
</dbReference>
<dbReference type="PANTHER" id="PTHR32015:SF1">
    <property type="entry name" value="LIPASE"/>
    <property type="match status" value="1"/>
</dbReference>
<dbReference type="AlphaFoldDB" id="A0A5N5VXT3"/>
<dbReference type="SUPFAM" id="SSF53474">
    <property type="entry name" value="alpha/beta-Hydrolases"/>
    <property type="match status" value="1"/>
</dbReference>
<sequence length="327" mass="34975">MPFQREAPHWPSRRRRAPSPTCEVPPVTGIRRLPRARRLRRLFQGLATLLPALGLVLAAGAAAPAATAGGERTVSRGWNDFSCKPSSAHPRPVVLIHGTLGNSVDNWLFLAPYLVNRGYCVFSLDYGQLPGVPLFNGLGPVEKSSAQLSTYVDKVRTATGAAKVDLVGHSQGGGVMPRYYLNFLDGAGKVNSLTALAPSNHGTTLSGLTKLMDKIPGARDAIHGLTPGLTDQAVGSEFLKRLNSRPDTAPGVRYTVVATKYDEVVTPYQTSYLSGPNVRNILLQERCSIDLSEHVATGMIDRVAFKEVANALDPAHATPATCADMVS</sequence>
<dbReference type="GO" id="GO:0016042">
    <property type="term" value="P:lipid catabolic process"/>
    <property type="evidence" value="ECO:0007669"/>
    <property type="project" value="InterPro"/>
</dbReference>
<protein>
    <submittedName>
        <fullName evidence="3">Alpha/beta fold hydrolase</fullName>
    </submittedName>
</protein>
<evidence type="ECO:0000256" key="2">
    <source>
        <dbReference type="SAM" id="Phobius"/>
    </source>
</evidence>
<dbReference type="EMBL" id="VOKX01000130">
    <property type="protein sequence ID" value="KAB7833681.1"/>
    <property type="molecule type" value="Genomic_DNA"/>
</dbReference>
<dbReference type="Pfam" id="PF01674">
    <property type="entry name" value="Lipase_2"/>
    <property type="match status" value="1"/>
</dbReference>
<reference evidence="3 4" key="1">
    <citation type="journal article" date="2019" name="Microb. Cell Fact.">
        <title>Exploring novel herbicidin analogues by transcriptional regulator overexpression and MS/MS molecular networking.</title>
        <authorList>
            <person name="Shi Y."/>
            <person name="Gu R."/>
            <person name="Li Y."/>
            <person name="Wang X."/>
            <person name="Ren W."/>
            <person name="Li X."/>
            <person name="Wang L."/>
            <person name="Xie Y."/>
            <person name="Hong B."/>
        </authorList>
    </citation>
    <scope>NUCLEOTIDE SEQUENCE [LARGE SCALE GENOMIC DNA]</scope>
    <source>
        <strain evidence="3 4">US-43</strain>
    </source>
</reference>
<keyword evidence="4" id="KW-1185">Reference proteome</keyword>
<dbReference type="PANTHER" id="PTHR32015">
    <property type="entry name" value="FASTING INDUCED LIPASE"/>
    <property type="match status" value="1"/>
</dbReference>
<dbReference type="Proteomes" id="UP000327000">
    <property type="component" value="Unassembled WGS sequence"/>
</dbReference>
<dbReference type="OrthoDB" id="8871309at2"/>
<keyword evidence="2" id="KW-0812">Transmembrane</keyword>
<dbReference type="InterPro" id="IPR002918">
    <property type="entry name" value="Lipase_EstA/Esterase_EstB"/>
</dbReference>
<evidence type="ECO:0000256" key="1">
    <source>
        <dbReference type="SAM" id="MobiDB-lite"/>
    </source>
</evidence>
<dbReference type="InterPro" id="IPR029058">
    <property type="entry name" value="AB_hydrolase_fold"/>
</dbReference>
<keyword evidence="2" id="KW-0472">Membrane</keyword>
<accession>A0A5N5VXT3</accession>
<dbReference type="Gene3D" id="3.40.50.1820">
    <property type="entry name" value="alpha/beta hydrolase"/>
    <property type="match status" value="1"/>
</dbReference>
<organism evidence="3 4">
    <name type="scientific">Streptomyces mobaraensis</name>
    <name type="common">Streptoverticillium mobaraense</name>
    <dbReference type="NCBI Taxonomy" id="35621"/>
    <lineage>
        <taxon>Bacteria</taxon>
        <taxon>Bacillati</taxon>
        <taxon>Actinomycetota</taxon>
        <taxon>Actinomycetes</taxon>
        <taxon>Kitasatosporales</taxon>
        <taxon>Streptomycetaceae</taxon>
        <taxon>Streptomyces</taxon>
    </lineage>
</organism>
<keyword evidence="2" id="KW-1133">Transmembrane helix</keyword>
<keyword evidence="3" id="KW-0378">Hydrolase</keyword>
<comment type="caution">
    <text evidence="3">The sequence shown here is derived from an EMBL/GenBank/DDBJ whole genome shotgun (WGS) entry which is preliminary data.</text>
</comment>
<gene>
    <name evidence="3" type="ORF">FRZ00_32660</name>
</gene>
<evidence type="ECO:0000313" key="4">
    <source>
        <dbReference type="Proteomes" id="UP000327000"/>
    </source>
</evidence>
<name>A0A5N5VXT3_STRMB</name>